<feature type="transmembrane region" description="Helical" evidence="1">
    <location>
        <begin position="93"/>
        <end position="114"/>
    </location>
</feature>
<keyword evidence="1" id="KW-1133">Transmembrane helix</keyword>
<feature type="transmembrane region" description="Helical" evidence="1">
    <location>
        <begin position="58"/>
        <end position="81"/>
    </location>
</feature>
<dbReference type="InParanoid" id="C5LQS0"/>
<dbReference type="OrthoDB" id="448494at2759"/>
<keyword evidence="1" id="KW-0472">Membrane</keyword>
<keyword evidence="1" id="KW-0812">Transmembrane</keyword>
<dbReference type="Proteomes" id="UP000007800">
    <property type="component" value="Unassembled WGS sequence"/>
</dbReference>
<dbReference type="EMBL" id="GG684654">
    <property type="protein sequence ID" value="EER00805.1"/>
    <property type="molecule type" value="Genomic_DNA"/>
</dbReference>
<dbReference type="GeneID" id="9043995"/>
<feature type="transmembrane region" description="Helical" evidence="1">
    <location>
        <begin position="12"/>
        <end position="38"/>
    </location>
</feature>
<dbReference type="RefSeq" id="XP_002768087.1">
    <property type="nucleotide sequence ID" value="XM_002768041.1"/>
</dbReference>
<protein>
    <submittedName>
        <fullName evidence="2">Uncharacterized protein</fullName>
    </submittedName>
</protein>
<accession>C5LQS0</accession>
<reference evidence="2 3" key="1">
    <citation type="submission" date="2008-07" db="EMBL/GenBank/DDBJ databases">
        <authorList>
            <person name="El-Sayed N."/>
            <person name="Caler E."/>
            <person name="Inman J."/>
            <person name="Amedeo P."/>
            <person name="Hass B."/>
            <person name="Wortman J."/>
        </authorList>
    </citation>
    <scope>NUCLEOTIDE SEQUENCE [LARGE SCALE GENOMIC DNA]</scope>
    <source>
        <strain evidence="3">ATCC 50983 / TXsc</strain>
    </source>
</reference>
<evidence type="ECO:0000313" key="3">
    <source>
        <dbReference type="Proteomes" id="UP000007800"/>
    </source>
</evidence>
<evidence type="ECO:0000256" key="1">
    <source>
        <dbReference type="SAM" id="Phobius"/>
    </source>
</evidence>
<evidence type="ECO:0000313" key="2">
    <source>
        <dbReference type="EMBL" id="EER00805.1"/>
    </source>
</evidence>
<keyword evidence="3" id="KW-1185">Reference proteome</keyword>
<organism evidence="3">
    <name type="scientific">Perkinsus marinus (strain ATCC 50983 / TXsc)</name>
    <dbReference type="NCBI Taxonomy" id="423536"/>
    <lineage>
        <taxon>Eukaryota</taxon>
        <taxon>Sar</taxon>
        <taxon>Alveolata</taxon>
        <taxon>Perkinsozoa</taxon>
        <taxon>Perkinsea</taxon>
        <taxon>Perkinsida</taxon>
        <taxon>Perkinsidae</taxon>
        <taxon>Perkinsus</taxon>
    </lineage>
</organism>
<dbReference type="AlphaFoldDB" id="C5LQS0"/>
<feature type="transmembrane region" description="Helical" evidence="1">
    <location>
        <begin position="126"/>
        <end position="146"/>
    </location>
</feature>
<proteinExistence type="predicted"/>
<sequence length="171" mass="18512">MKSLSDYSANFKVGVAIGVCGEVLSGIVIAVYGVQVGLELVDRYQRDQPTDHLECPAAGFQSFMNSCQLIMLIVTIVLFVLRVERRRGLSRILVARCSIGIIGFAVGGILSILLGSCFLNQATWGKIIGCVGYGFTIISAFLLVLAPEMRQTRKGGEAARWNPHALVYANT</sequence>
<name>C5LQS0_PERM5</name>
<gene>
    <name evidence="2" type="ORF">Pmar_PMAR002872</name>
</gene>